<comment type="subcellular location">
    <subcellularLocation>
        <location evidence="1">Cell membrane</location>
        <topology evidence="1">Peripheral membrane protein</topology>
    </subcellularLocation>
</comment>
<keyword evidence="5" id="KW-0410">Iron transport</keyword>
<comment type="similarity">
    <text evidence="2">Belongs to the ABC transporter superfamily.</text>
</comment>
<dbReference type="InterPro" id="IPR027417">
    <property type="entry name" value="P-loop_NTPase"/>
</dbReference>
<evidence type="ECO:0000313" key="14">
    <source>
        <dbReference type="Proteomes" id="UP000069935"/>
    </source>
</evidence>
<evidence type="ECO:0000313" key="13">
    <source>
        <dbReference type="EMBL" id="ALG74052.1"/>
    </source>
</evidence>
<evidence type="ECO:0000256" key="9">
    <source>
        <dbReference type="ARBA" id="ARBA00023065"/>
    </source>
</evidence>
<evidence type="ECO:0000256" key="5">
    <source>
        <dbReference type="ARBA" id="ARBA00022496"/>
    </source>
</evidence>
<evidence type="ECO:0000256" key="3">
    <source>
        <dbReference type="ARBA" id="ARBA00022448"/>
    </source>
</evidence>
<keyword evidence="7" id="KW-0067">ATP-binding</keyword>
<keyword evidence="9" id="KW-0406">Ion transport</keyword>
<organism evidence="13 14">
    <name type="scientific">Azospirillum thiophilum</name>
    <dbReference type="NCBI Taxonomy" id="528244"/>
    <lineage>
        <taxon>Bacteria</taxon>
        <taxon>Pseudomonadati</taxon>
        <taxon>Pseudomonadota</taxon>
        <taxon>Alphaproteobacteria</taxon>
        <taxon>Rhodospirillales</taxon>
        <taxon>Azospirillaceae</taxon>
        <taxon>Azospirillum</taxon>
    </lineage>
</organism>
<keyword evidence="4" id="KW-1003">Cell membrane</keyword>
<evidence type="ECO:0000256" key="1">
    <source>
        <dbReference type="ARBA" id="ARBA00004202"/>
    </source>
</evidence>
<gene>
    <name evidence="13" type="ORF">AL072_23870</name>
</gene>
<keyword evidence="8" id="KW-0408">Iron</keyword>
<dbReference type="PANTHER" id="PTHR42771:SF2">
    <property type="entry name" value="IRON(3+)-HYDROXAMATE IMPORT ATP-BINDING PROTEIN FHUC"/>
    <property type="match status" value="1"/>
</dbReference>
<dbReference type="GO" id="GO:0005524">
    <property type="term" value="F:ATP binding"/>
    <property type="evidence" value="ECO:0007669"/>
    <property type="project" value="UniProtKB-KW"/>
</dbReference>
<dbReference type="InterPro" id="IPR017871">
    <property type="entry name" value="ABC_transporter-like_CS"/>
</dbReference>
<evidence type="ECO:0000256" key="2">
    <source>
        <dbReference type="ARBA" id="ARBA00005417"/>
    </source>
</evidence>
<keyword evidence="10" id="KW-0472">Membrane</keyword>
<dbReference type="SMART" id="SM00382">
    <property type="entry name" value="AAA"/>
    <property type="match status" value="1"/>
</dbReference>
<reference evidence="14" key="1">
    <citation type="submission" date="2015-08" db="EMBL/GenBank/DDBJ databases">
        <title>Complete Genome Sequence of Azospirillum thiophilum BV-S.</title>
        <authorList>
            <person name="Fomenkov A."/>
            <person name="Vincze T."/>
            <person name="Grabovich M."/>
            <person name="Dubinina G."/>
            <person name="Orlova M."/>
            <person name="Belousova E."/>
            <person name="Roberts R.J."/>
        </authorList>
    </citation>
    <scope>NUCLEOTIDE SEQUENCE [LARGE SCALE GENOMIC DNA]</scope>
    <source>
        <strain evidence="14">BV-S</strain>
    </source>
</reference>
<dbReference type="EMBL" id="CP012404">
    <property type="protein sequence ID" value="ALG74052.1"/>
    <property type="molecule type" value="Genomic_DNA"/>
</dbReference>
<name>A0AAC8W2W2_9PROT</name>
<dbReference type="SUPFAM" id="SSF52540">
    <property type="entry name" value="P-loop containing nucleoside triphosphate hydrolases"/>
    <property type="match status" value="1"/>
</dbReference>
<dbReference type="GO" id="GO:0006826">
    <property type="term" value="P:iron ion transport"/>
    <property type="evidence" value="ECO:0007669"/>
    <property type="project" value="UniProtKB-KW"/>
</dbReference>
<dbReference type="KEGG" id="ati:AL072_23870"/>
<evidence type="ECO:0000259" key="12">
    <source>
        <dbReference type="PROSITE" id="PS50893"/>
    </source>
</evidence>
<evidence type="ECO:0000256" key="6">
    <source>
        <dbReference type="ARBA" id="ARBA00022741"/>
    </source>
</evidence>
<dbReference type="PANTHER" id="PTHR42771">
    <property type="entry name" value="IRON(3+)-HYDROXAMATE IMPORT ATP-BINDING PROTEIN FHUC"/>
    <property type="match status" value="1"/>
</dbReference>
<dbReference type="PROSITE" id="PS50893">
    <property type="entry name" value="ABC_TRANSPORTER_2"/>
    <property type="match status" value="1"/>
</dbReference>
<evidence type="ECO:0000256" key="4">
    <source>
        <dbReference type="ARBA" id="ARBA00022475"/>
    </source>
</evidence>
<dbReference type="FunFam" id="3.40.50.300:FF:000134">
    <property type="entry name" value="Iron-enterobactin ABC transporter ATP-binding protein"/>
    <property type="match status" value="1"/>
</dbReference>
<dbReference type="Proteomes" id="UP000069935">
    <property type="component" value="Chromosome 4"/>
</dbReference>
<dbReference type="Gene3D" id="3.40.50.300">
    <property type="entry name" value="P-loop containing nucleotide triphosphate hydrolases"/>
    <property type="match status" value="1"/>
</dbReference>
<dbReference type="InterPro" id="IPR003593">
    <property type="entry name" value="AAA+_ATPase"/>
</dbReference>
<keyword evidence="3" id="KW-0813">Transport</keyword>
<proteinExistence type="inferred from homology"/>
<sequence length="290" mass="30932">MLSGQVPMTRDDTPRSPLSPFAVPPLAVEGLAVGHDGRRVLERADFQIEAGRFTVLLGPNGSGKSTLLAAMARLLPPMAGSVLLDGADIARLPTRAVSRKLGLLPQQPLVPEGLSVFDLVSRGRFPHQGLFRQWSAADEAAVGRAMAVTGVADLAARGVDSLSGGQRQRVWIAMVLAQETPVILLDEPTTFLDMRHQIDILAMLATLVRDHGRTIVCVLHDLNLALQHADRFLFLKGGGIRHRLDHPAACTAAIVGDVFDMPVAGLSHPETGLPVFVPISAPTSMPVACR</sequence>
<evidence type="ECO:0000256" key="8">
    <source>
        <dbReference type="ARBA" id="ARBA00023004"/>
    </source>
</evidence>
<dbReference type="PROSITE" id="PS00211">
    <property type="entry name" value="ABC_TRANSPORTER_1"/>
    <property type="match status" value="1"/>
</dbReference>
<dbReference type="CDD" id="cd03214">
    <property type="entry name" value="ABC_Iron-Siderophores_B12_Hemin"/>
    <property type="match status" value="1"/>
</dbReference>
<reference evidence="13 14" key="2">
    <citation type="journal article" date="2016" name="Genome Announc.">
        <title>Complete Genome Sequence of a Strain of Azospirillum thiophilum Isolated from a Sulfide Spring.</title>
        <authorList>
            <person name="Fomenkov A."/>
            <person name="Vincze T."/>
            <person name="Grabovich M."/>
            <person name="Anton B.P."/>
            <person name="Dubinina G."/>
            <person name="Orlova M."/>
            <person name="Belousova E."/>
            <person name="Roberts R.J."/>
        </authorList>
    </citation>
    <scope>NUCLEOTIDE SEQUENCE [LARGE SCALE GENOMIC DNA]</scope>
    <source>
        <strain evidence="13 14">BV-S</strain>
    </source>
</reference>
<accession>A0AAC8W2W2</accession>
<dbReference type="InterPro" id="IPR003439">
    <property type="entry name" value="ABC_transporter-like_ATP-bd"/>
</dbReference>
<evidence type="ECO:0000256" key="7">
    <source>
        <dbReference type="ARBA" id="ARBA00022840"/>
    </source>
</evidence>
<evidence type="ECO:0000256" key="11">
    <source>
        <dbReference type="SAM" id="MobiDB-lite"/>
    </source>
</evidence>
<feature type="region of interest" description="Disordered" evidence="11">
    <location>
        <begin position="1"/>
        <end position="20"/>
    </location>
</feature>
<dbReference type="AlphaFoldDB" id="A0AAC8W2W2"/>
<dbReference type="GO" id="GO:0005886">
    <property type="term" value="C:plasma membrane"/>
    <property type="evidence" value="ECO:0007669"/>
    <property type="project" value="UniProtKB-SubCell"/>
</dbReference>
<keyword evidence="14" id="KW-1185">Reference proteome</keyword>
<dbReference type="Pfam" id="PF00005">
    <property type="entry name" value="ABC_tran"/>
    <property type="match status" value="1"/>
</dbReference>
<dbReference type="GO" id="GO:0016887">
    <property type="term" value="F:ATP hydrolysis activity"/>
    <property type="evidence" value="ECO:0007669"/>
    <property type="project" value="InterPro"/>
</dbReference>
<keyword evidence="6" id="KW-0547">Nucleotide-binding</keyword>
<evidence type="ECO:0000256" key="10">
    <source>
        <dbReference type="ARBA" id="ARBA00023136"/>
    </source>
</evidence>
<feature type="domain" description="ABC transporter" evidence="12">
    <location>
        <begin position="26"/>
        <end position="262"/>
    </location>
</feature>
<dbReference type="InterPro" id="IPR051535">
    <property type="entry name" value="Siderophore_ABC-ATPase"/>
</dbReference>
<protein>
    <submittedName>
        <fullName evidence="13">ABC transporter</fullName>
    </submittedName>
</protein>